<feature type="chain" id="PRO_5031298525" evidence="1">
    <location>
        <begin position="32"/>
        <end position="367"/>
    </location>
</feature>
<evidence type="ECO:0000256" key="1">
    <source>
        <dbReference type="SAM" id="SignalP"/>
    </source>
</evidence>
<keyword evidence="1" id="KW-0732">Signal</keyword>
<dbReference type="PROSITE" id="PS51318">
    <property type="entry name" value="TAT"/>
    <property type="match status" value="1"/>
</dbReference>
<gene>
    <name evidence="4" type="ORF">F4557_001903</name>
    <name evidence="3" type="ORF">GCM10009546_27620</name>
</gene>
<evidence type="ECO:0000313" key="5">
    <source>
        <dbReference type="Proteomes" id="UP000549343"/>
    </source>
</evidence>
<dbReference type="EMBL" id="JACHMV010000001">
    <property type="protein sequence ID" value="MBB4773485.1"/>
    <property type="molecule type" value="Genomic_DNA"/>
</dbReference>
<dbReference type="SUPFAM" id="SSF52266">
    <property type="entry name" value="SGNH hydrolase"/>
    <property type="match status" value="1"/>
</dbReference>
<dbReference type="Proteomes" id="UP001501427">
    <property type="component" value="Unassembled WGS sequence"/>
</dbReference>
<evidence type="ECO:0000313" key="6">
    <source>
        <dbReference type="Proteomes" id="UP001501427"/>
    </source>
</evidence>
<reference evidence="3" key="4">
    <citation type="submission" date="2023-12" db="EMBL/GenBank/DDBJ databases">
        <authorList>
            <person name="Sun Q."/>
            <person name="Inoue M."/>
        </authorList>
    </citation>
    <scope>NUCLEOTIDE SEQUENCE</scope>
    <source>
        <strain evidence="3">JCM 10667</strain>
    </source>
</reference>
<proteinExistence type="predicted"/>
<dbReference type="InterPro" id="IPR036514">
    <property type="entry name" value="SGNH_hydro_sf"/>
</dbReference>
<dbReference type="CDD" id="cd00229">
    <property type="entry name" value="SGNH_hydrolase"/>
    <property type="match status" value="1"/>
</dbReference>
<keyword evidence="6" id="KW-1185">Reference proteome</keyword>
<name>A0A7W7IAI9_9ACTN</name>
<dbReference type="RefSeq" id="WP_184881605.1">
    <property type="nucleotide sequence ID" value="NZ_BAAAHD010000023.1"/>
</dbReference>
<evidence type="ECO:0000313" key="3">
    <source>
        <dbReference type="EMBL" id="GAA0563832.1"/>
    </source>
</evidence>
<protein>
    <submittedName>
        <fullName evidence="4">Lysophospholipase L1-like esterase</fullName>
    </submittedName>
</protein>
<reference evidence="3" key="1">
    <citation type="journal article" date="2014" name="Int. J. Syst. Evol. Microbiol.">
        <title>Complete genome of a new Firmicutes species belonging to the dominant human colonic microbiota ('Ruminococcus bicirculans') reveals two chromosomes and a selective capacity to utilize plant glucans.</title>
        <authorList>
            <consortium name="NISC Comparative Sequencing Program"/>
            <person name="Wegmann U."/>
            <person name="Louis P."/>
            <person name="Goesmann A."/>
            <person name="Henrissat B."/>
            <person name="Duncan S.H."/>
            <person name="Flint H.J."/>
        </authorList>
    </citation>
    <scope>NUCLEOTIDE SEQUENCE</scope>
    <source>
        <strain evidence="3">JCM 10667</strain>
    </source>
</reference>
<reference evidence="4 5" key="3">
    <citation type="submission" date="2020-08" db="EMBL/GenBank/DDBJ databases">
        <title>Sequencing the genomes of 1000 actinobacteria strains.</title>
        <authorList>
            <person name="Klenk H.-P."/>
        </authorList>
    </citation>
    <scope>NUCLEOTIDE SEQUENCE [LARGE SCALE GENOMIC DNA]</scope>
    <source>
        <strain evidence="4 5">DSM 44772</strain>
    </source>
</reference>
<dbReference type="InterPro" id="IPR006311">
    <property type="entry name" value="TAT_signal"/>
</dbReference>
<dbReference type="AlphaFoldDB" id="A0A7W7IAI9"/>
<dbReference type="Pfam" id="PF13472">
    <property type="entry name" value="Lipase_GDSL_2"/>
    <property type="match status" value="1"/>
</dbReference>
<evidence type="ECO:0000313" key="4">
    <source>
        <dbReference type="EMBL" id="MBB4773485.1"/>
    </source>
</evidence>
<dbReference type="InterPro" id="IPR013830">
    <property type="entry name" value="SGNH_hydro"/>
</dbReference>
<organism evidence="4 5">
    <name type="scientific">Actinomadura livida</name>
    <dbReference type="NCBI Taxonomy" id="79909"/>
    <lineage>
        <taxon>Bacteria</taxon>
        <taxon>Bacillati</taxon>
        <taxon>Actinomycetota</taxon>
        <taxon>Actinomycetes</taxon>
        <taxon>Streptosporangiales</taxon>
        <taxon>Thermomonosporaceae</taxon>
        <taxon>Actinomadura</taxon>
    </lineage>
</organism>
<accession>A0A7W7IAI9</accession>
<dbReference type="EMBL" id="BAAAHD010000023">
    <property type="protein sequence ID" value="GAA0563832.1"/>
    <property type="molecule type" value="Genomic_DNA"/>
</dbReference>
<reference evidence="6" key="2">
    <citation type="journal article" date="2019" name="Int. J. Syst. Evol. Microbiol.">
        <title>The Global Catalogue of Microorganisms (GCM) 10K type strain sequencing project: providing services to taxonomists for standard genome sequencing and annotation.</title>
        <authorList>
            <consortium name="The Broad Institute Genomics Platform"/>
            <consortium name="The Broad Institute Genome Sequencing Center for Infectious Disease"/>
            <person name="Wu L."/>
            <person name="Ma J."/>
        </authorList>
    </citation>
    <scope>NUCLEOTIDE SEQUENCE [LARGE SCALE GENOMIC DNA]</scope>
    <source>
        <strain evidence="6">JCM 10667</strain>
    </source>
</reference>
<evidence type="ECO:0000259" key="2">
    <source>
        <dbReference type="Pfam" id="PF13472"/>
    </source>
</evidence>
<dbReference type="Proteomes" id="UP000549343">
    <property type="component" value="Unassembled WGS sequence"/>
</dbReference>
<comment type="caution">
    <text evidence="4">The sequence shown here is derived from an EMBL/GenBank/DDBJ whole genome shotgun (WGS) entry which is preliminary data.</text>
</comment>
<dbReference type="Gene3D" id="3.40.50.1110">
    <property type="entry name" value="SGNH hydrolase"/>
    <property type="match status" value="1"/>
</dbReference>
<feature type="domain" description="SGNH hydrolase-type esterase" evidence="2">
    <location>
        <begin position="147"/>
        <end position="351"/>
    </location>
</feature>
<feature type="signal peptide" evidence="1">
    <location>
        <begin position="1"/>
        <end position="31"/>
    </location>
</feature>
<sequence length="367" mass="39053">MTSRVRRPAITAAVGAALLGVMVAAPPAASAATGTAACQAPGVAWRVEYQTQDSVYGPVLTATALQRRTLPGGAWTDASTETWELRRDNLPSETPGGFTQEPGDLSTLQGIPVVTYLSPRFVAPDGACTVYTYPFSNGSANQPKVVAVGDSLTASLNDATYNQTHIQGYIEGNFNAAGIRAEVEGQSGKYWLAPPNSNGQPRTGIDKAAYELLDEVRGLLAHDPDGFVLALGANDAGQTAWISDAAERQTRLDAAKAAIGQYVAELTAAGKCVVLITPPDNLARYWGSDPWLYASAAQQLTHEMRSLANASATDLVKLQDFAEHSWDHHSYMPNNPQVWFGSDDIHLNAVGRLAYTSEFAQAAEQCV</sequence>